<dbReference type="EMBL" id="JAESIY010000013">
    <property type="protein sequence ID" value="MBL3658439.1"/>
    <property type="molecule type" value="Genomic_DNA"/>
</dbReference>
<accession>A0A937FC24</accession>
<dbReference type="GO" id="GO:0003993">
    <property type="term" value="F:acid phosphatase activity"/>
    <property type="evidence" value="ECO:0007669"/>
    <property type="project" value="InterPro"/>
</dbReference>
<proteinExistence type="predicted"/>
<dbReference type="Pfam" id="PF16656">
    <property type="entry name" value="Pur_ac_phosph_N"/>
    <property type="match status" value="1"/>
</dbReference>
<dbReference type="AlphaFoldDB" id="A0A937FC24"/>
<evidence type="ECO:0000313" key="5">
    <source>
        <dbReference type="Proteomes" id="UP000659388"/>
    </source>
</evidence>
<feature type="domain" description="Purple acid phosphatase N-terminal" evidence="3">
    <location>
        <begin position="46"/>
        <end position="110"/>
    </location>
</feature>
<dbReference type="InterPro" id="IPR008963">
    <property type="entry name" value="Purple_acid_Pase-like_N"/>
</dbReference>
<dbReference type="InterPro" id="IPR004843">
    <property type="entry name" value="Calcineurin-like_PHP"/>
</dbReference>
<gene>
    <name evidence="4" type="ORF">JL102_19965</name>
</gene>
<sequence>MNRSNVFTLIFIAIAGCLCIYCSSPKKELSNAKLLRSPYLQCAFKDSLTILWRTDSGEVCHVEYRSSKQEQWKKTTGTTRTTNTEVIENEVVIHGLVPNKKYEYKIFTNQKELLQNESLWFRSPLTKKDTAFTFFAVGDIGEPVDKGGTPDVLAKALEPHVDSLDFGLLLGDIVYPDGSSQRYDKNLFQYFTKVFPYVPTYALLGNHDWQLPDDFTKEWKLPHNEHYYSFEYGKTHFIGLDSKVGDFYDYEKQVEWLKNDLKNRAKDTEWTIVFLHHNGKSCTYKKDYDHVVALYPVFEEAKVDLVLNGHAHTYERLNPMNSQGDPIQEYIGKTEAYHNPKGFISITVGSGGKLRGIGSDPKPFTPDPEHCRHPNLVAKANHLWAYLQLSIEGRTLKAKAIGSEKGDIVDEFTIEK</sequence>
<protein>
    <submittedName>
        <fullName evidence="4">Metallophosphoesterase family protein</fullName>
    </submittedName>
</protein>
<organism evidence="4 5">
    <name type="scientific">Fulvivirga sediminis</name>
    <dbReference type="NCBI Taxonomy" id="2803949"/>
    <lineage>
        <taxon>Bacteria</taxon>
        <taxon>Pseudomonadati</taxon>
        <taxon>Bacteroidota</taxon>
        <taxon>Cytophagia</taxon>
        <taxon>Cytophagales</taxon>
        <taxon>Fulvivirgaceae</taxon>
        <taxon>Fulvivirga</taxon>
    </lineage>
</organism>
<dbReference type="CDD" id="cd00063">
    <property type="entry name" value="FN3"/>
    <property type="match status" value="1"/>
</dbReference>
<dbReference type="Proteomes" id="UP000659388">
    <property type="component" value="Unassembled WGS sequence"/>
</dbReference>
<dbReference type="InterPro" id="IPR029052">
    <property type="entry name" value="Metallo-depent_PP-like"/>
</dbReference>
<keyword evidence="5" id="KW-1185">Reference proteome</keyword>
<dbReference type="Gene3D" id="2.60.40.380">
    <property type="entry name" value="Purple acid phosphatase-like, N-terminal"/>
    <property type="match status" value="1"/>
</dbReference>
<dbReference type="InterPro" id="IPR015914">
    <property type="entry name" value="PAPs_N"/>
</dbReference>
<name>A0A937FC24_9BACT</name>
<dbReference type="GO" id="GO:0046872">
    <property type="term" value="F:metal ion binding"/>
    <property type="evidence" value="ECO:0007669"/>
    <property type="project" value="InterPro"/>
</dbReference>
<dbReference type="PANTHER" id="PTHR22953:SF153">
    <property type="entry name" value="PURPLE ACID PHOSPHATASE"/>
    <property type="match status" value="1"/>
</dbReference>
<keyword evidence="1" id="KW-0732">Signal</keyword>
<dbReference type="Gene3D" id="3.60.21.10">
    <property type="match status" value="1"/>
</dbReference>
<evidence type="ECO:0000313" key="4">
    <source>
        <dbReference type="EMBL" id="MBL3658439.1"/>
    </source>
</evidence>
<dbReference type="Pfam" id="PF00149">
    <property type="entry name" value="Metallophos"/>
    <property type="match status" value="1"/>
</dbReference>
<dbReference type="SUPFAM" id="SSF56300">
    <property type="entry name" value="Metallo-dependent phosphatases"/>
    <property type="match status" value="1"/>
</dbReference>
<evidence type="ECO:0000256" key="1">
    <source>
        <dbReference type="ARBA" id="ARBA00022729"/>
    </source>
</evidence>
<dbReference type="InterPro" id="IPR039331">
    <property type="entry name" value="PAPs-like"/>
</dbReference>
<dbReference type="SUPFAM" id="SSF49363">
    <property type="entry name" value="Purple acid phosphatase, N-terminal domain"/>
    <property type="match status" value="1"/>
</dbReference>
<evidence type="ECO:0000259" key="2">
    <source>
        <dbReference type="Pfam" id="PF00149"/>
    </source>
</evidence>
<reference evidence="4" key="1">
    <citation type="submission" date="2021-01" db="EMBL/GenBank/DDBJ databases">
        <title>Fulvivirga kasyanovii gen. nov., sp nov., a novel member of the phylum Bacteroidetes isolated from seawater in a mussel farm.</title>
        <authorList>
            <person name="Zhao L.-H."/>
            <person name="Wang Z.-J."/>
        </authorList>
    </citation>
    <scope>NUCLEOTIDE SEQUENCE</scope>
    <source>
        <strain evidence="4">2943</strain>
    </source>
</reference>
<dbReference type="InterPro" id="IPR003961">
    <property type="entry name" value="FN3_dom"/>
</dbReference>
<dbReference type="RefSeq" id="WP_202246235.1">
    <property type="nucleotide sequence ID" value="NZ_JAESIY010000013.1"/>
</dbReference>
<feature type="domain" description="Calcineurin-like phosphoesterase" evidence="2">
    <location>
        <begin position="133"/>
        <end position="314"/>
    </location>
</feature>
<dbReference type="PANTHER" id="PTHR22953">
    <property type="entry name" value="ACID PHOSPHATASE RELATED"/>
    <property type="match status" value="1"/>
</dbReference>
<dbReference type="PROSITE" id="PS51257">
    <property type="entry name" value="PROKAR_LIPOPROTEIN"/>
    <property type="match status" value="1"/>
</dbReference>
<comment type="caution">
    <text evidence="4">The sequence shown here is derived from an EMBL/GenBank/DDBJ whole genome shotgun (WGS) entry which is preliminary data.</text>
</comment>
<evidence type="ECO:0000259" key="3">
    <source>
        <dbReference type="Pfam" id="PF16656"/>
    </source>
</evidence>